<comment type="caution">
    <text evidence="2">The sequence shown here is derived from an EMBL/GenBank/DDBJ whole genome shotgun (WGS) entry which is preliminary data.</text>
</comment>
<evidence type="ECO:0000313" key="2">
    <source>
        <dbReference type="EMBL" id="KAJ8396376.1"/>
    </source>
</evidence>
<feature type="region of interest" description="Disordered" evidence="1">
    <location>
        <begin position="1"/>
        <end position="21"/>
    </location>
</feature>
<keyword evidence="3" id="KW-1185">Reference proteome</keyword>
<evidence type="ECO:0000313" key="3">
    <source>
        <dbReference type="Proteomes" id="UP001221898"/>
    </source>
</evidence>
<feature type="compositionally biased region" description="Basic residues" evidence="1">
    <location>
        <begin position="43"/>
        <end position="52"/>
    </location>
</feature>
<dbReference type="AlphaFoldDB" id="A0AAD7S5L3"/>
<protein>
    <submittedName>
        <fullName evidence="2">Uncharacterized protein</fullName>
    </submittedName>
</protein>
<reference evidence="2" key="1">
    <citation type="journal article" date="2023" name="Science">
        <title>Genome structures resolve the early diversification of teleost fishes.</title>
        <authorList>
            <person name="Parey E."/>
            <person name="Louis A."/>
            <person name="Montfort J."/>
            <person name="Bouchez O."/>
            <person name="Roques C."/>
            <person name="Iampietro C."/>
            <person name="Lluch J."/>
            <person name="Castinel A."/>
            <person name="Donnadieu C."/>
            <person name="Desvignes T."/>
            <person name="Floi Bucao C."/>
            <person name="Jouanno E."/>
            <person name="Wen M."/>
            <person name="Mejri S."/>
            <person name="Dirks R."/>
            <person name="Jansen H."/>
            <person name="Henkel C."/>
            <person name="Chen W.J."/>
            <person name="Zahm M."/>
            <person name="Cabau C."/>
            <person name="Klopp C."/>
            <person name="Thompson A.W."/>
            <person name="Robinson-Rechavi M."/>
            <person name="Braasch I."/>
            <person name="Lecointre G."/>
            <person name="Bobe J."/>
            <person name="Postlethwait J.H."/>
            <person name="Berthelot C."/>
            <person name="Roest Crollius H."/>
            <person name="Guiguen Y."/>
        </authorList>
    </citation>
    <scope>NUCLEOTIDE SEQUENCE</scope>
    <source>
        <strain evidence="2">NC1722</strain>
    </source>
</reference>
<sequence length="132" mass="14369">MRSARCSVRDGRRSIGVPGSDTCRPWLLPLSSELLPLQPGVEHKHRGYHRGGRSGIAQTADNQQYVDHITPARPHLDPDPSGWSRITAMQPSKPPPRARDSRHSEPQPTASLGASRRTRRGKSSPGGARATA</sequence>
<feature type="compositionally biased region" description="Polar residues" evidence="1">
    <location>
        <begin position="56"/>
        <end position="65"/>
    </location>
</feature>
<accession>A0AAD7S5L3</accession>
<gene>
    <name evidence="2" type="ORF">AAFF_G00019530</name>
</gene>
<evidence type="ECO:0000256" key="1">
    <source>
        <dbReference type="SAM" id="MobiDB-lite"/>
    </source>
</evidence>
<dbReference type="EMBL" id="JAINUG010000107">
    <property type="protein sequence ID" value="KAJ8396376.1"/>
    <property type="molecule type" value="Genomic_DNA"/>
</dbReference>
<proteinExistence type="predicted"/>
<feature type="region of interest" description="Disordered" evidence="1">
    <location>
        <begin position="42"/>
        <end position="132"/>
    </location>
</feature>
<dbReference type="Proteomes" id="UP001221898">
    <property type="component" value="Unassembled WGS sequence"/>
</dbReference>
<name>A0AAD7S5L3_9TELE</name>
<organism evidence="2 3">
    <name type="scientific">Aldrovandia affinis</name>
    <dbReference type="NCBI Taxonomy" id="143900"/>
    <lineage>
        <taxon>Eukaryota</taxon>
        <taxon>Metazoa</taxon>
        <taxon>Chordata</taxon>
        <taxon>Craniata</taxon>
        <taxon>Vertebrata</taxon>
        <taxon>Euteleostomi</taxon>
        <taxon>Actinopterygii</taxon>
        <taxon>Neopterygii</taxon>
        <taxon>Teleostei</taxon>
        <taxon>Notacanthiformes</taxon>
        <taxon>Halosauridae</taxon>
        <taxon>Aldrovandia</taxon>
    </lineage>
</organism>